<dbReference type="EMBL" id="GG663739">
    <property type="protein sequence ID" value="EEH57368.1"/>
    <property type="molecule type" value="Genomic_DNA"/>
</dbReference>
<evidence type="ECO:0000256" key="1">
    <source>
        <dbReference type="ARBA" id="ARBA00001946"/>
    </source>
</evidence>
<keyword evidence="10" id="KW-0460">Magnesium</keyword>
<comment type="function">
    <text evidence="14">Structure-specific nuclease with 5'-flap endonuclease and 5'-3' exonuclease activities involved in DNA replication and repair. During DNA replication, cleaves the 5'-overhanging flap structure that is generated by displacement synthesis when DNA polymerase encounters the 5'-end of a downstream Okazaki fragment. It enters the flap from the 5'-end and then tracks to cleave the flap base, leaving a nick for ligation. Also involved in the long patch base excision repair (LP-BER) pathway, by cleaving within the apurinic/apyrimidinic (AP) site-terminated flap. Acts as a genome stabilization factor that prevents flaps from equilibrating into structures that lead to duplications and deletions. Also possesses 5'-3' exonuclease activity on nicked or gapped double-stranded DNA, and exhibits RNase H activity. Also involved in replication and repair of rDNA and in repairing mitochondrial DNA.</text>
</comment>
<keyword evidence="2" id="KW-0597">Phosphoprotein</keyword>
<dbReference type="GeneID" id="9683985"/>
<keyword evidence="7" id="KW-0227">DNA damage</keyword>
<dbReference type="InterPro" id="IPR008918">
    <property type="entry name" value="HhH2"/>
</dbReference>
<evidence type="ECO:0000256" key="13">
    <source>
        <dbReference type="ARBA" id="ARBA00023242"/>
    </source>
</evidence>
<dbReference type="SMART" id="SM00475">
    <property type="entry name" value="53EXOc"/>
    <property type="match status" value="1"/>
</dbReference>
<feature type="coiled-coil region" evidence="17">
    <location>
        <begin position="98"/>
        <end position="125"/>
    </location>
</feature>
<dbReference type="InterPro" id="IPR029060">
    <property type="entry name" value="PIN-like_dom_sf"/>
</dbReference>
<dbReference type="SMART" id="SM00484">
    <property type="entry name" value="XPGI"/>
    <property type="match status" value="1"/>
</dbReference>
<evidence type="ECO:0000256" key="4">
    <source>
        <dbReference type="ARBA" id="ARBA00022722"/>
    </source>
</evidence>
<dbReference type="FunFam" id="3.40.50.1010:FF:000016">
    <property type="entry name" value="Flap endonuclease 1"/>
    <property type="match status" value="1"/>
</dbReference>
<keyword evidence="11" id="KW-0496">Mitochondrion</keyword>
<evidence type="ECO:0000259" key="18">
    <source>
        <dbReference type="SMART" id="SM00475"/>
    </source>
</evidence>
<dbReference type="Gene3D" id="3.40.50.1010">
    <property type="entry name" value="5'-nuclease"/>
    <property type="match status" value="1"/>
</dbReference>
<dbReference type="InterPro" id="IPR036279">
    <property type="entry name" value="5-3_exonuclease_C_sf"/>
</dbReference>
<dbReference type="GO" id="GO:0003677">
    <property type="term" value="F:DNA binding"/>
    <property type="evidence" value="ECO:0007669"/>
    <property type="project" value="InterPro"/>
</dbReference>
<accession>C1MRP9</accession>
<dbReference type="InterPro" id="IPR006086">
    <property type="entry name" value="XPG-I_dom"/>
</dbReference>
<reference evidence="21 22" key="1">
    <citation type="journal article" date="2009" name="Science">
        <title>Green evolution and dynamic adaptations revealed by genomes of the marine picoeukaryotes Micromonas.</title>
        <authorList>
            <person name="Worden A.Z."/>
            <person name="Lee J.H."/>
            <person name="Mock T."/>
            <person name="Rouze P."/>
            <person name="Simmons M.P."/>
            <person name="Aerts A.L."/>
            <person name="Allen A.E."/>
            <person name="Cuvelier M.L."/>
            <person name="Derelle E."/>
            <person name="Everett M.V."/>
            <person name="Foulon E."/>
            <person name="Grimwood J."/>
            <person name="Gundlach H."/>
            <person name="Henrissat B."/>
            <person name="Napoli C."/>
            <person name="McDonald S.M."/>
            <person name="Parker M.S."/>
            <person name="Rombauts S."/>
            <person name="Salamov A."/>
            <person name="Von Dassow P."/>
            <person name="Badger J.H."/>
            <person name="Coutinho P.M."/>
            <person name="Demir E."/>
            <person name="Dubchak I."/>
            <person name="Gentemann C."/>
            <person name="Eikrem W."/>
            <person name="Gready J.E."/>
            <person name="John U."/>
            <person name="Lanier W."/>
            <person name="Lindquist E.A."/>
            <person name="Lucas S."/>
            <person name="Mayer K.F."/>
            <person name="Moreau H."/>
            <person name="Not F."/>
            <person name="Otillar R."/>
            <person name="Panaud O."/>
            <person name="Pangilinan J."/>
            <person name="Paulsen I."/>
            <person name="Piegu B."/>
            <person name="Poliakov A."/>
            <person name="Robbens S."/>
            <person name="Schmutz J."/>
            <person name="Toulza E."/>
            <person name="Wyss T."/>
            <person name="Zelensky A."/>
            <person name="Zhou K."/>
            <person name="Armbrust E.V."/>
            <person name="Bhattacharya D."/>
            <person name="Goodenough U.W."/>
            <person name="Van de Peer Y."/>
            <person name="Grigoriev I.V."/>
        </authorList>
    </citation>
    <scope>NUCLEOTIDE SEQUENCE [LARGE SCALE GENOMIC DNA]</scope>
    <source>
        <strain evidence="21 22">CCMP1545</strain>
    </source>
</reference>
<keyword evidence="8" id="KW-0378">Hydrolase</keyword>
<evidence type="ECO:0000256" key="17">
    <source>
        <dbReference type="SAM" id="Coils"/>
    </source>
</evidence>
<keyword evidence="4" id="KW-0540">Nuclease</keyword>
<keyword evidence="22" id="KW-1185">Reference proteome</keyword>
<evidence type="ECO:0000256" key="2">
    <source>
        <dbReference type="ARBA" id="ARBA00022553"/>
    </source>
</evidence>
<evidence type="ECO:0000256" key="8">
    <source>
        <dbReference type="ARBA" id="ARBA00022801"/>
    </source>
</evidence>
<evidence type="ECO:0000256" key="11">
    <source>
        <dbReference type="ARBA" id="ARBA00023128"/>
    </source>
</evidence>
<dbReference type="OrthoDB" id="1937206at2759"/>
<comment type="cofactor">
    <cofactor evidence="1">
        <name>Mg(2+)</name>
        <dbReference type="ChEBI" id="CHEBI:18420"/>
    </cofactor>
</comment>
<organism evidence="22">
    <name type="scientific">Micromonas pusilla (strain CCMP1545)</name>
    <name type="common">Picoplanktonic green alga</name>
    <dbReference type="NCBI Taxonomy" id="564608"/>
    <lineage>
        <taxon>Eukaryota</taxon>
        <taxon>Viridiplantae</taxon>
        <taxon>Chlorophyta</taxon>
        <taxon>Mamiellophyceae</taxon>
        <taxon>Mamiellales</taxon>
        <taxon>Mamiellaceae</taxon>
        <taxon>Micromonas</taxon>
    </lineage>
</organism>
<evidence type="ECO:0000259" key="20">
    <source>
        <dbReference type="SMART" id="SM00485"/>
    </source>
</evidence>
<keyword evidence="6" id="KW-0255">Endonuclease</keyword>
<dbReference type="Pfam" id="PF00752">
    <property type="entry name" value="XPG_N"/>
    <property type="match status" value="1"/>
</dbReference>
<protein>
    <submittedName>
        <fullName evidence="21">Predicted protein</fullName>
    </submittedName>
</protein>
<dbReference type="GO" id="GO:0017108">
    <property type="term" value="F:5'-flap endonuclease activity"/>
    <property type="evidence" value="ECO:0007669"/>
    <property type="project" value="TreeGrafter"/>
</dbReference>
<evidence type="ECO:0000256" key="6">
    <source>
        <dbReference type="ARBA" id="ARBA00022759"/>
    </source>
</evidence>
<dbReference type="STRING" id="564608.C1MRP9"/>
<dbReference type="Pfam" id="PF00867">
    <property type="entry name" value="XPG_I"/>
    <property type="match status" value="1"/>
</dbReference>
<dbReference type="Proteomes" id="UP000001876">
    <property type="component" value="Unassembled WGS sequence"/>
</dbReference>
<evidence type="ECO:0000256" key="15">
    <source>
        <dbReference type="ARBA" id="ARBA00034726"/>
    </source>
</evidence>
<evidence type="ECO:0000256" key="3">
    <source>
        <dbReference type="ARBA" id="ARBA00022705"/>
    </source>
</evidence>
<evidence type="ECO:0000256" key="9">
    <source>
        <dbReference type="ARBA" id="ARBA00022839"/>
    </source>
</evidence>
<dbReference type="PANTHER" id="PTHR11081">
    <property type="entry name" value="FLAP ENDONUCLEASE FAMILY MEMBER"/>
    <property type="match status" value="1"/>
</dbReference>
<keyword evidence="17" id="KW-0175">Coiled coil</keyword>
<keyword evidence="9" id="KW-0269">Exonuclease</keyword>
<evidence type="ECO:0000313" key="22">
    <source>
        <dbReference type="Proteomes" id="UP000001876"/>
    </source>
</evidence>
<dbReference type="PRINTS" id="PR00853">
    <property type="entry name" value="XPGRADSUPER"/>
</dbReference>
<evidence type="ECO:0000256" key="7">
    <source>
        <dbReference type="ARBA" id="ARBA00022763"/>
    </source>
</evidence>
<keyword evidence="12" id="KW-0234">DNA repair</keyword>
<dbReference type="InterPro" id="IPR019974">
    <property type="entry name" value="XPG_CS"/>
</dbReference>
<dbReference type="GO" id="GO:0008409">
    <property type="term" value="F:5'-3' exonuclease activity"/>
    <property type="evidence" value="ECO:0007669"/>
    <property type="project" value="InterPro"/>
</dbReference>
<comment type="similarity">
    <text evidence="15">Belongs to the XPG/RAD2 endonuclease family. FEN1 subfamily.</text>
</comment>
<dbReference type="SUPFAM" id="SSF47807">
    <property type="entry name" value="5' to 3' exonuclease, C-terminal subdomain"/>
    <property type="match status" value="1"/>
</dbReference>
<proteinExistence type="inferred from homology"/>
<evidence type="ECO:0000256" key="12">
    <source>
        <dbReference type="ARBA" id="ARBA00023204"/>
    </source>
</evidence>
<comment type="subunit">
    <text evidence="16">Interacts with PCNA1 and PCNA2. Three molecules of FEN1 bind to one PCNA trimer with each molecule binding to one PCNA monomer. PCNA stimulates the nuclease activity without altering cleavage specificity.</text>
</comment>
<evidence type="ECO:0000256" key="5">
    <source>
        <dbReference type="ARBA" id="ARBA00022723"/>
    </source>
</evidence>
<dbReference type="PANTHER" id="PTHR11081:SF9">
    <property type="entry name" value="FLAP ENDONUCLEASE 1"/>
    <property type="match status" value="1"/>
</dbReference>
<gene>
    <name evidence="21" type="ORF">MICPUCDRAFT_4172</name>
</gene>
<dbReference type="InterPro" id="IPR002421">
    <property type="entry name" value="5-3_exonuclease"/>
</dbReference>
<dbReference type="InterPro" id="IPR006084">
    <property type="entry name" value="XPG/Rad2"/>
</dbReference>
<feature type="non-terminal residue" evidence="21">
    <location>
        <position position="360"/>
    </location>
</feature>
<sequence length="360" mass="40148">MGIKGLTKLLSDHAPGCMREQKFESYLDRKVAIDASMHIYQFMMVIGRQGDQTLTNDAGEVTSHLQGMFMRTCRMLEAGIKPVYVFDGKPPTMKGGELAKRKDKRDEAEAALAKAKEAGDQEEIEKMSKRTVRVTRQQSQEVMQLARLMGLPVFEAPCEAEASCAALCKAGLVYAAASEDMDTLCFACPKLARNLMSPASQGKPILEFDYEKILTELDMTWEQFIDVCILCGCDYCDSIKGVGPVKAVSLIKKHGNIETLLQHLDTEKYPVPEDWPYKEARELFKHPDVVNTDGLELKWTAPDEEGIVAFLVGEKQFGEERVRNTLKKLKAAKGKSSQNRLESFFGAVTVKSSTTGKRKE</sequence>
<dbReference type="KEGG" id="mpp:MICPUCDRAFT_4172"/>
<keyword evidence="3" id="KW-0235">DNA replication</keyword>
<dbReference type="SUPFAM" id="SSF88723">
    <property type="entry name" value="PIN domain-like"/>
    <property type="match status" value="1"/>
</dbReference>
<dbReference type="Gene3D" id="1.10.150.20">
    <property type="entry name" value="5' to 3' exonuclease, C-terminal subdomain"/>
    <property type="match status" value="1"/>
</dbReference>
<dbReference type="CDD" id="cd09867">
    <property type="entry name" value="PIN_FEN1"/>
    <property type="match status" value="1"/>
</dbReference>
<dbReference type="eggNOG" id="KOG2519">
    <property type="taxonomic scope" value="Eukaryota"/>
</dbReference>
<dbReference type="OMA" id="MGIPWVQ"/>
<keyword evidence="13" id="KW-0539">Nucleus</keyword>
<dbReference type="PROSITE" id="PS00841">
    <property type="entry name" value="XPG_1"/>
    <property type="match status" value="1"/>
</dbReference>
<feature type="domain" description="5'-3' exonuclease" evidence="18">
    <location>
        <begin position="29"/>
        <end position="298"/>
    </location>
</feature>
<evidence type="ECO:0000313" key="21">
    <source>
        <dbReference type="EMBL" id="EEH57368.1"/>
    </source>
</evidence>
<dbReference type="SMART" id="SM00485">
    <property type="entry name" value="XPGN"/>
    <property type="match status" value="1"/>
</dbReference>
<feature type="domain" description="XPG-I" evidence="19">
    <location>
        <begin position="147"/>
        <end position="219"/>
    </location>
</feature>
<feature type="domain" description="XPG N-terminal" evidence="20">
    <location>
        <begin position="1"/>
        <end position="108"/>
    </location>
</feature>
<dbReference type="HAMAP" id="MF_00614">
    <property type="entry name" value="Fen"/>
    <property type="match status" value="1"/>
</dbReference>
<dbReference type="InterPro" id="IPR023426">
    <property type="entry name" value="Flap_endonuc"/>
</dbReference>
<dbReference type="GO" id="GO:0006260">
    <property type="term" value="P:DNA replication"/>
    <property type="evidence" value="ECO:0007669"/>
    <property type="project" value="UniProtKB-KW"/>
</dbReference>
<dbReference type="SMART" id="SM00279">
    <property type="entry name" value="HhH2"/>
    <property type="match status" value="1"/>
</dbReference>
<evidence type="ECO:0000256" key="16">
    <source>
        <dbReference type="ARBA" id="ARBA00063178"/>
    </source>
</evidence>
<dbReference type="RefSeq" id="XP_003058913.1">
    <property type="nucleotide sequence ID" value="XM_003058867.1"/>
</dbReference>
<dbReference type="FunFam" id="1.10.150.20:FF:000009">
    <property type="entry name" value="Flap endonuclease 1"/>
    <property type="match status" value="1"/>
</dbReference>
<evidence type="ECO:0000256" key="10">
    <source>
        <dbReference type="ARBA" id="ARBA00022842"/>
    </source>
</evidence>
<dbReference type="AlphaFoldDB" id="C1MRP9"/>
<dbReference type="GO" id="GO:0006281">
    <property type="term" value="P:DNA repair"/>
    <property type="evidence" value="ECO:0007669"/>
    <property type="project" value="UniProtKB-KW"/>
</dbReference>
<dbReference type="GO" id="GO:0046872">
    <property type="term" value="F:metal ion binding"/>
    <property type="evidence" value="ECO:0007669"/>
    <property type="project" value="UniProtKB-KW"/>
</dbReference>
<keyword evidence="5" id="KW-0479">Metal-binding</keyword>
<name>C1MRP9_MICPC</name>
<dbReference type="InterPro" id="IPR006085">
    <property type="entry name" value="XPG_DNA_repair_N"/>
</dbReference>
<evidence type="ECO:0000256" key="14">
    <source>
        <dbReference type="ARBA" id="ARBA00029382"/>
    </source>
</evidence>
<evidence type="ECO:0000259" key="19">
    <source>
        <dbReference type="SMART" id="SM00484"/>
    </source>
</evidence>